<dbReference type="EMBL" id="JAKNJB010000002">
    <property type="protein sequence ID" value="MCG4525656.1"/>
    <property type="molecule type" value="Genomic_DNA"/>
</dbReference>
<dbReference type="PANTHER" id="PTHR35804:SF1">
    <property type="entry name" value="LYSINE EXPORTER LYSO"/>
    <property type="match status" value="1"/>
</dbReference>
<sequence>MTGWIVGAVAAGMLAGHFVLPAEWAAHCGALITLGLCLILFLVGVDMGRQGNVWRDIRQAGARVLAIPVAAAAGTLAAAAVAGLFLPMSVKDAMAASAGFGWYSLAPMLLADYSPSVSAVAFLSNVMREVFAIVLIPILARRVGYLECVGVAGATAMDTVLPVVVRATDERIAIYSFVSGVVLSFAVPVVVPAVVALPF</sequence>
<reference evidence="3" key="2">
    <citation type="submission" date="2022-06" db="EMBL/GenBank/DDBJ databases">
        <title>Isolation of gut microbiota from human fecal samples.</title>
        <authorList>
            <person name="Pamer E.G."/>
            <person name="Barat B."/>
            <person name="Waligurski E."/>
            <person name="Medina S."/>
            <person name="Paddock L."/>
            <person name="Mostad J."/>
        </authorList>
    </citation>
    <scope>NUCLEOTIDE SEQUENCE</scope>
    <source>
        <strain evidence="3">DFI.9.91</strain>
    </source>
</reference>
<dbReference type="Proteomes" id="UP001200313">
    <property type="component" value="Unassembled WGS sequence"/>
</dbReference>
<evidence type="ECO:0000313" key="5">
    <source>
        <dbReference type="Proteomes" id="UP001204562"/>
    </source>
</evidence>
<feature type="transmembrane region" description="Helical" evidence="1">
    <location>
        <begin position="64"/>
        <end position="88"/>
    </location>
</feature>
<proteinExistence type="predicted"/>
<dbReference type="Proteomes" id="UP001204562">
    <property type="component" value="Unassembled WGS sequence"/>
</dbReference>
<keyword evidence="1" id="KW-0812">Transmembrane</keyword>
<organism evidence="3 5">
    <name type="scientific">Intestinimonas massiliensis</name>
    <name type="common">ex Afouda et al. 2020</name>
    <dbReference type="NCBI Taxonomy" id="1673721"/>
    <lineage>
        <taxon>Bacteria</taxon>
        <taxon>Bacillati</taxon>
        <taxon>Bacillota</taxon>
        <taxon>Clostridia</taxon>
        <taxon>Eubacteriales</taxon>
        <taxon>Intestinimonas</taxon>
    </lineage>
</organism>
<feature type="transmembrane region" description="Helical" evidence="1">
    <location>
        <begin position="100"/>
        <end position="123"/>
    </location>
</feature>
<dbReference type="Pfam" id="PF03956">
    <property type="entry name" value="Lys_export"/>
    <property type="match status" value="1"/>
</dbReference>
<keyword evidence="1" id="KW-0472">Membrane</keyword>
<keyword evidence="1" id="KW-1133">Transmembrane helix</keyword>
<dbReference type="PANTHER" id="PTHR35804">
    <property type="entry name" value="LYSINE EXPORTER LYSO"/>
    <property type="match status" value="1"/>
</dbReference>
<name>A0AAW5JND3_9FIRM</name>
<protein>
    <submittedName>
        <fullName evidence="3">Lysine exporter LysO family protein</fullName>
    </submittedName>
</protein>
<evidence type="ECO:0000313" key="2">
    <source>
        <dbReference type="EMBL" id="MCG4525656.1"/>
    </source>
</evidence>
<reference evidence="2 4" key="1">
    <citation type="submission" date="2022-01" db="EMBL/GenBank/DDBJ databases">
        <title>Collection of gut derived symbiotic bacterial strains cultured from healthy donors.</title>
        <authorList>
            <person name="Lin H."/>
            <person name="Kohout C."/>
            <person name="Waligurski E."/>
            <person name="Pamer E.G."/>
        </authorList>
    </citation>
    <scope>NUCLEOTIDE SEQUENCE [LARGE SCALE GENOMIC DNA]</scope>
    <source>
        <strain evidence="2 4">DFI.3.7</strain>
    </source>
</reference>
<gene>
    <name evidence="2" type="ORF">L0P79_01005</name>
    <name evidence="3" type="ORF">NE579_01485</name>
</gene>
<evidence type="ECO:0000256" key="1">
    <source>
        <dbReference type="SAM" id="Phobius"/>
    </source>
</evidence>
<evidence type="ECO:0000313" key="3">
    <source>
        <dbReference type="EMBL" id="MCQ4769138.1"/>
    </source>
</evidence>
<feature type="transmembrane region" description="Helical" evidence="1">
    <location>
        <begin position="172"/>
        <end position="197"/>
    </location>
</feature>
<dbReference type="RefSeq" id="WP_238072762.1">
    <property type="nucleotide sequence ID" value="NZ_JAKNJB010000002.1"/>
</dbReference>
<comment type="caution">
    <text evidence="3">The sequence shown here is derived from an EMBL/GenBank/DDBJ whole genome shotgun (WGS) entry which is preliminary data.</text>
</comment>
<dbReference type="GO" id="GO:0015661">
    <property type="term" value="F:L-lysine efflux transmembrane transporter activity"/>
    <property type="evidence" value="ECO:0007669"/>
    <property type="project" value="InterPro"/>
</dbReference>
<feature type="transmembrane region" description="Helical" evidence="1">
    <location>
        <begin position="24"/>
        <end position="43"/>
    </location>
</feature>
<accession>A0AAW5JND3</accession>
<dbReference type="AlphaFoldDB" id="A0AAW5JND3"/>
<evidence type="ECO:0000313" key="4">
    <source>
        <dbReference type="Proteomes" id="UP001200313"/>
    </source>
</evidence>
<dbReference type="InterPro" id="IPR005642">
    <property type="entry name" value="LysO"/>
</dbReference>
<dbReference type="EMBL" id="JANFYS010000001">
    <property type="protein sequence ID" value="MCQ4769138.1"/>
    <property type="molecule type" value="Genomic_DNA"/>
</dbReference>
<keyword evidence="4" id="KW-1185">Reference proteome</keyword>
<dbReference type="GO" id="GO:0005886">
    <property type="term" value="C:plasma membrane"/>
    <property type="evidence" value="ECO:0007669"/>
    <property type="project" value="TreeGrafter"/>
</dbReference>